<evidence type="ECO:0000256" key="1">
    <source>
        <dbReference type="SAM" id="Coils"/>
    </source>
</evidence>
<dbReference type="Pfam" id="PF00078">
    <property type="entry name" value="RVT_1"/>
    <property type="match status" value="1"/>
</dbReference>
<dbReference type="Gene3D" id="3.60.10.10">
    <property type="entry name" value="Endonuclease/exonuclease/phosphatase"/>
    <property type="match status" value="1"/>
</dbReference>
<feature type="non-terminal residue" evidence="4">
    <location>
        <position position="1"/>
    </location>
</feature>
<dbReference type="SUPFAM" id="SSF56219">
    <property type="entry name" value="DNase I-like"/>
    <property type="match status" value="1"/>
</dbReference>
<reference evidence="4" key="1">
    <citation type="submission" date="2023-10" db="EMBL/GenBank/DDBJ databases">
        <authorList>
            <person name="Chen Y."/>
            <person name="Shah S."/>
            <person name="Dougan E. K."/>
            <person name="Thang M."/>
            <person name="Chan C."/>
        </authorList>
    </citation>
    <scope>NUCLEOTIDE SEQUENCE [LARGE SCALE GENOMIC DNA]</scope>
</reference>
<sequence length="1078" mass="120988">ESDLRAHVDATKLEVMAAIASIQSSATALSRSFASHAEGIDRQVEARMHRVETRVDDHDNRLQYLEKQIEHLQRQLHIVKTEPPPPKIELPNGFNRPTDPTILVVRSKEMVTHQAVCDGIKTWMLDAALDVDDYEVQRPEEGPAAKRFIIQFTGQPHLASRALRQAMGAIKQRDNTWRRFFAALPTGGHTDLFISIDKNQASVEWNIPNLQALGLDKQRKVSGLFNKFLRPWLGPGPTSASLCFASWNANALFHFDPSTKTKKFHYLSSLMSPTSIVAVQETHGTEAEARNMIHFLRKPYTCHASFLPNAAGGVLTLIPDHKFVDFEVDSTCEPLVQGRVLFTDIQIDGGSAWIAHYNIHNYGLQRHEKTQIANRILGRLQEAKEDPLNKIVVVIGDFNIAAAPPTPVNPASFVAPGEGCQTWRATQDAIWRDLLGKLVEIEQLDPTHVYRPNDMMSIIDRAFTSLPGWALKQFNVCGVTQGLAEVVIHQRLSDHAAIKIDFHPGGQKHHKERAINRDLFGTPEYDRFVQAYLQCGDIEQYSPPIRLLYLKTLMKEGARFARNASLGQASDSTLGRIILCRSISRAVWRQDCTLGQKLIKAYPLAKQYLQYDAETSRISLENPGAFADLINSLEETDHMTKIKRLGKNLSAAPESEKKKLRQRLRRLQRRAKLWAPFDRRLHVRGIRRKDQLLSDPLDMASAISEHWGQIFSAKDTPVEKARTYIQRFTGHIDLRDIPPPTKSLMSAVLRKQTHSAPGPDCIPYAAWQKTPQALETLSEMMFWLLDGGWAFWGFNHLLGVYIPKGEEEGDQDGGGCVRDCDKLRPLGLKNTDNKLITATIMFSFSREWSKVANRLQRGFIQGRQFGTNIVELDAVARCYSMVPSAGTDLPLVAAFDFAQAFPSISHRWMLLVLEEIGLPPPLLAYIVLLYQGVICYSEFGGLILFMFPVLAGIIQGCPGSGTLFAVSMEPFVADFESTIELKHRGIVRLCADDIGTALIKLQYLVQLFRIFGLAAQLAALHLNISKCQILPLAGPITDPIKQLYKLKLKALIPSWAAFEIVEVIKYLGMFLGPEAEQH</sequence>
<gene>
    <name evidence="4" type="ORF">PCOR1329_LOCUS82185</name>
</gene>
<dbReference type="Proteomes" id="UP001189429">
    <property type="component" value="Unassembled WGS sequence"/>
</dbReference>
<feature type="non-terminal residue" evidence="4">
    <location>
        <position position="1078"/>
    </location>
</feature>
<evidence type="ECO:0000259" key="2">
    <source>
        <dbReference type="Pfam" id="PF00078"/>
    </source>
</evidence>
<dbReference type="InterPro" id="IPR005135">
    <property type="entry name" value="Endo/exonuclease/phosphatase"/>
</dbReference>
<protein>
    <recommendedName>
        <fullName evidence="6">Reverse transcriptase domain-containing protein</fullName>
    </recommendedName>
</protein>
<dbReference type="InterPro" id="IPR036691">
    <property type="entry name" value="Endo/exonu/phosph_ase_sf"/>
</dbReference>
<feature type="domain" description="Reverse transcriptase" evidence="2">
    <location>
        <begin position="820"/>
        <end position="1068"/>
    </location>
</feature>
<evidence type="ECO:0000313" key="5">
    <source>
        <dbReference type="Proteomes" id="UP001189429"/>
    </source>
</evidence>
<feature type="coiled-coil region" evidence="1">
    <location>
        <begin position="48"/>
        <end position="82"/>
    </location>
</feature>
<accession>A0ABN9Y8T1</accession>
<keyword evidence="1" id="KW-0175">Coiled coil</keyword>
<evidence type="ECO:0008006" key="6">
    <source>
        <dbReference type="Google" id="ProtNLM"/>
    </source>
</evidence>
<keyword evidence="5" id="KW-1185">Reference proteome</keyword>
<dbReference type="Pfam" id="PF03372">
    <property type="entry name" value="Exo_endo_phos"/>
    <property type="match status" value="1"/>
</dbReference>
<dbReference type="EMBL" id="CAUYUJ010021793">
    <property type="protein sequence ID" value="CAK0907052.1"/>
    <property type="molecule type" value="Genomic_DNA"/>
</dbReference>
<feature type="domain" description="Endonuclease/exonuclease/phosphatase" evidence="3">
    <location>
        <begin position="245"/>
        <end position="495"/>
    </location>
</feature>
<name>A0ABN9Y8T1_9DINO</name>
<proteinExistence type="predicted"/>
<evidence type="ECO:0000259" key="3">
    <source>
        <dbReference type="Pfam" id="PF03372"/>
    </source>
</evidence>
<dbReference type="PANTHER" id="PTHR19446">
    <property type="entry name" value="REVERSE TRANSCRIPTASES"/>
    <property type="match status" value="1"/>
</dbReference>
<comment type="caution">
    <text evidence="4">The sequence shown here is derived from an EMBL/GenBank/DDBJ whole genome shotgun (WGS) entry which is preliminary data.</text>
</comment>
<organism evidence="4 5">
    <name type="scientific">Prorocentrum cordatum</name>
    <dbReference type="NCBI Taxonomy" id="2364126"/>
    <lineage>
        <taxon>Eukaryota</taxon>
        <taxon>Sar</taxon>
        <taxon>Alveolata</taxon>
        <taxon>Dinophyceae</taxon>
        <taxon>Prorocentrales</taxon>
        <taxon>Prorocentraceae</taxon>
        <taxon>Prorocentrum</taxon>
    </lineage>
</organism>
<dbReference type="InterPro" id="IPR000477">
    <property type="entry name" value="RT_dom"/>
</dbReference>
<evidence type="ECO:0000313" key="4">
    <source>
        <dbReference type="EMBL" id="CAK0907052.1"/>
    </source>
</evidence>